<sequence length="152" mass="16040">MVATRVTPLCWPTIQPWWRAPLLPTPLGAPCSSPGRPWRPAAPSLSAPACDGVELPSSRPSLLLPGPTMELTHDARRPTYSSSPSPHLPAASAHLPHLPRVQRALSLARVPVAVMEFCLVGSSLTSPVPSNPILPCSTSSSFLSFTPTSSPP</sequence>
<dbReference type="AlphaFoldDB" id="B4FSF2"/>
<protein>
    <submittedName>
        <fullName evidence="2">Uncharacterized protein</fullName>
    </submittedName>
</protein>
<evidence type="ECO:0000313" key="3">
    <source>
        <dbReference type="EMBL" id="ACG35036.1"/>
    </source>
</evidence>
<feature type="compositionally biased region" description="Low complexity" evidence="1">
    <location>
        <begin position="58"/>
        <end position="67"/>
    </location>
</feature>
<reference evidence="3" key="1">
    <citation type="journal article" date="2009" name="Plant Mol. Biol.">
        <title>Insights into corn genes derived from large-scale cDNA sequencing.</title>
        <authorList>
            <person name="Alexandrov N.N."/>
            <person name="Brover V.V."/>
            <person name="Freidin S."/>
            <person name="Troukhan M.E."/>
            <person name="Tatarinova T.V."/>
            <person name="Zhang H."/>
            <person name="Swaller T.J."/>
            <person name="Lu Y.P."/>
            <person name="Bouck J."/>
            <person name="Flavell R.B."/>
            <person name="Feldmann K.A."/>
        </authorList>
    </citation>
    <scope>NUCLEOTIDE SEQUENCE</scope>
</reference>
<dbReference type="EMBL" id="EU962918">
    <property type="protein sequence ID" value="ACG35036.1"/>
    <property type="molecule type" value="mRNA"/>
</dbReference>
<evidence type="ECO:0000313" key="2">
    <source>
        <dbReference type="EMBL" id="ACF85045.1"/>
    </source>
</evidence>
<evidence type="ECO:0000256" key="1">
    <source>
        <dbReference type="SAM" id="MobiDB-lite"/>
    </source>
</evidence>
<reference evidence="2" key="2">
    <citation type="journal article" date="2009" name="PLoS Genet.">
        <title>Sequencing, mapping, and analysis of 27,455 maize full-length cDNAs.</title>
        <authorList>
            <person name="Soderlund C."/>
            <person name="Descour A."/>
            <person name="Kudrna D."/>
            <person name="Bomhoff M."/>
            <person name="Boyd L."/>
            <person name="Currie J."/>
            <person name="Angelova A."/>
            <person name="Collura K."/>
            <person name="Wissotski M."/>
            <person name="Ashley E."/>
            <person name="Morrow D."/>
            <person name="Fernandes J."/>
            <person name="Walbot V."/>
            <person name="Yu Y."/>
        </authorList>
    </citation>
    <scope>NUCLEOTIDE SEQUENCE</scope>
    <source>
        <strain evidence="2">B73</strain>
    </source>
</reference>
<dbReference type="HOGENOM" id="CLU_1724988_0_0_1"/>
<proteinExistence type="evidence at transcript level"/>
<name>B4FSF2_MAIZE</name>
<accession>B4FSF2</accession>
<feature type="region of interest" description="Disordered" evidence="1">
    <location>
        <begin position="58"/>
        <end position="93"/>
    </location>
</feature>
<organism evidence="2">
    <name type="scientific">Zea mays</name>
    <name type="common">Maize</name>
    <dbReference type="NCBI Taxonomy" id="4577"/>
    <lineage>
        <taxon>Eukaryota</taxon>
        <taxon>Viridiplantae</taxon>
        <taxon>Streptophyta</taxon>
        <taxon>Embryophyta</taxon>
        <taxon>Tracheophyta</taxon>
        <taxon>Spermatophyta</taxon>
        <taxon>Magnoliopsida</taxon>
        <taxon>Liliopsida</taxon>
        <taxon>Poales</taxon>
        <taxon>Poaceae</taxon>
        <taxon>PACMAD clade</taxon>
        <taxon>Panicoideae</taxon>
        <taxon>Andropogonodae</taxon>
        <taxon>Andropogoneae</taxon>
        <taxon>Tripsacinae</taxon>
        <taxon>Zea</taxon>
    </lineage>
</organism>
<dbReference type="EMBL" id="BT040040">
    <property type="protein sequence ID" value="ACF85045.1"/>
    <property type="molecule type" value="mRNA"/>
</dbReference>
<feature type="compositionally biased region" description="Low complexity" evidence="1">
    <location>
        <begin position="81"/>
        <end position="93"/>
    </location>
</feature>